<dbReference type="OrthoDB" id="300709at2759"/>
<dbReference type="GO" id="GO:0005634">
    <property type="term" value="C:nucleus"/>
    <property type="evidence" value="ECO:0007669"/>
    <property type="project" value="TreeGrafter"/>
</dbReference>
<comment type="similarity">
    <text evidence="1">Belongs to the NmrA-type oxidoreductase family.</text>
</comment>
<accession>A0A1C7LN67</accession>
<evidence type="ECO:0000256" key="1">
    <source>
        <dbReference type="ARBA" id="ARBA00006328"/>
    </source>
</evidence>
<proteinExistence type="inferred from homology"/>
<evidence type="ECO:0000256" key="2">
    <source>
        <dbReference type="ARBA" id="ARBA00022857"/>
    </source>
</evidence>
<sequence>MVITATTDIVQVLSEWNVWAKGGLMNQPLVGRKTVVRRGNTAQVFCDAVLTGKRSPAAVNGDFSNSSYTAQMDFVRYSGTRNCIVMWRIFNPRALPPSPRLPWSDILTSSYSYHIGIKAVLVHGIFLHQYCTNMSSLTTSKKLILVIGATGAQGIVVIDKLLEPSTDGSPSPYAIRALTRDPKGRRSTDDFPSVYAALQGVYGAWVNTDGFTIGEAKEVFTGIRIFELAKQAKTVRHYVWSNLDYVADKVNYDPKYRVGHYDGKGRVADWMKSQPSIVSDNDMSWSVVTTGPYMDMLNNPMFGPLIRSADGTFIFPTPIGDGHVPMIALSDLGFFARYTFDHRAETSTKDLEVATDIVGWDYLVATFTRVTGKPARVLHQTIDEWFANLEDTDRPVANERPRGDGSTTWRQNFTGFWSLWHDDVIKRNMEWIRSINPNGHTLESWMRETRYTGNVGVDLLKNMEEGKMVDRLNYKRIAELASQA</sequence>
<keyword evidence="2" id="KW-0521">NADP</keyword>
<dbReference type="PANTHER" id="PTHR42748:SF14">
    <property type="entry name" value="SNOAL-LIKE DOMAIN-CONTAINING PROTEIN"/>
    <property type="match status" value="1"/>
</dbReference>
<gene>
    <name evidence="4" type="primary">NMRAL1_1</name>
    <name evidence="4" type="ORF">A0H81_13803</name>
</gene>
<dbReference type="AlphaFoldDB" id="A0A1C7LN67"/>
<dbReference type="InterPro" id="IPR036291">
    <property type="entry name" value="NAD(P)-bd_dom_sf"/>
</dbReference>
<evidence type="ECO:0000313" key="4">
    <source>
        <dbReference type="EMBL" id="OBZ66191.1"/>
    </source>
</evidence>
<feature type="domain" description="NmrA-like" evidence="3">
    <location>
        <begin position="141"/>
        <end position="388"/>
    </location>
</feature>
<keyword evidence="5" id="KW-1185">Reference proteome</keyword>
<dbReference type="Proteomes" id="UP000092993">
    <property type="component" value="Unassembled WGS sequence"/>
</dbReference>
<dbReference type="OMA" id="YVFANTN"/>
<dbReference type="InterPro" id="IPR008030">
    <property type="entry name" value="NmrA-like"/>
</dbReference>
<dbReference type="Gene3D" id="3.40.50.720">
    <property type="entry name" value="NAD(P)-binding Rossmann-like Domain"/>
    <property type="match status" value="1"/>
</dbReference>
<dbReference type="Gene3D" id="3.90.25.10">
    <property type="entry name" value="UDP-galactose 4-epimerase, domain 1"/>
    <property type="match status" value="1"/>
</dbReference>
<name>A0A1C7LN67_GRIFR</name>
<comment type="caution">
    <text evidence="4">The sequence shown here is derived from an EMBL/GenBank/DDBJ whole genome shotgun (WGS) entry which is preliminary data.</text>
</comment>
<evidence type="ECO:0000259" key="3">
    <source>
        <dbReference type="Pfam" id="PF05368"/>
    </source>
</evidence>
<protein>
    <submittedName>
        <fullName evidence="4">NmrA-like family domain-containing protein 1</fullName>
    </submittedName>
</protein>
<reference evidence="4 5" key="1">
    <citation type="submission" date="2016-03" db="EMBL/GenBank/DDBJ databases">
        <title>Whole genome sequencing of Grifola frondosa 9006-11.</title>
        <authorList>
            <person name="Min B."/>
            <person name="Park H."/>
            <person name="Kim J.-G."/>
            <person name="Cho H."/>
            <person name="Oh Y.-L."/>
            <person name="Kong W.-S."/>
            <person name="Choi I.-G."/>
        </authorList>
    </citation>
    <scope>NUCLEOTIDE SEQUENCE [LARGE SCALE GENOMIC DNA]</scope>
    <source>
        <strain evidence="4 5">9006-11</strain>
    </source>
</reference>
<dbReference type="CDD" id="cd05251">
    <property type="entry name" value="NmrA_like_SDR_a"/>
    <property type="match status" value="1"/>
</dbReference>
<dbReference type="STRING" id="5627.A0A1C7LN67"/>
<dbReference type="InterPro" id="IPR051164">
    <property type="entry name" value="NmrA-like_oxidored"/>
</dbReference>
<organism evidence="4 5">
    <name type="scientific">Grifola frondosa</name>
    <name type="common">Maitake</name>
    <name type="synonym">Polyporus frondosus</name>
    <dbReference type="NCBI Taxonomy" id="5627"/>
    <lineage>
        <taxon>Eukaryota</taxon>
        <taxon>Fungi</taxon>
        <taxon>Dikarya</taxon>
        <taxon>Basidiomycota</taxon>
        <taxon>Agaricomycotina</taxon>
        <taxon>Agaricomycetes</taxon>
        <taxon>Polyporales</taxon>
        <taxon>Grifolaceae</taxon>
        <taxon>Grifola</taxon>
    </lineage>
</organism>
<dbReference type="PANTHER" id="PTHR42748">
    <property type="entry name" value="NITROGEN METABOLITE REPRESSION PROTEIN NMRA FAMILY MEMBER"/>
    <property type="match status" value="1"/>
</dbReference>
<dbReference type="EMBL" id="LUGG01000032">
    <property type="protein sequence ID" value="OBZ66191.1"/>
    <property type="molecule type" value="Genomic_DNA"/>
</dbReference>
<dbReference type="Pfam" id="PF05368">
    <property type="entry name" value="NmrA"/>
    <property type="match status" value="1"/>
</dbReference>
<dbReference type="SUPFAM" id="SSF51735">
    <property type="entry name" value="NAD(P)-binding Rossmann-fold domains"/>
    <property type="match status" value="1"/>
</dbReference>
<evidence type="ECO:0000313" key="5">
    <source>
        <dbReference type="Proteomes" id="UP000092993"/>
    </source>
</evidence>